<accession>A0ABS4WAX4</accession>
<sequence length="185" mass="20962">MLKAHEWRCLFERNFLHLFHLFGIVEISERVIVSSIATIQGIQTLDVTSAQHAEAVEVQRRLHEVDPKKLKIRIESAAGEEVVIPAGLAKLLHHILRLAASGKSIAITQLAQELTSVEAAKILGMSRPTLLKLAAKGEISFHKVGTHSRFLREDLRKFQEKRLDSRRRAFDELRTFEDSLGLIEE</sequence>
<organism evidence="2 3">
    <name type="scientific">Paeniglutamicibacter psychrophenolicus</name>
    <dbReference type="NCBI Taxonomy" id="257454"/>
    <lineage>
        <taxon>Bacteria</taxon>
        <taxon>Bacillati</taxon>
        <taxon>Actinomycetota</taxon>
        <taxon>Actinomycetes</taxon>
        <taxon>Micrococcales</taxon>
        <taxon>Micrococcaceae</taxon>
        <taxon>Paeniglutamicibacter</taxon>
    </lineage>
</organism>
<dbReference type="RefSeq" id="WP_245348026.1">
    <property type="nucleotide sequence ID" value="NZ_BAAAMI010000005.1"/>
</dbReference>
<dbReference type="Proteomes" id="UP000766570">
    <property type="component" value="Unassembled WGS sequence"/>
</dbReference>
<name>A0ABS4WAX4_9MICC</name>
<evidence type="ECO:0000313" key="2">
    <source>
        <dbReference type="EMBL" id="MBP2373349.1"/>
    </source>
</evidence>
<evidence type="ECO:0000313" key="3">
    <source>
        <dbReference type="Proteomes" id="UP000766570"/>
    </source>
</evidence>
<proteinExistence type="predicted"/>
<comment type="caution">
    <text evidence="2">The sequence shown here is derived from an EMBL/GenBank/DDBJ whole genome shotgun (WGS) entry which is preliminary data.</text>
</comment>
<gene>
    <name evidence="2" type="ORF">JOF46_001261</name>
</gene>
<protein>
    <submittedName>
        <fullName evidence="2">Excisionase family DNA binding protein</fullName>
    </submittedName>
</protein>
<keyword evidence="3" id="KW-1185">Reference proteome</keyword>
<feature type="domain" description="Helix-turn-helix" evidence="1">
    <location>
        <begin position="114"/>
        <end position="162"/>
    </location>
</feature>
<dbReference type="InterPro" id="IPR010093">
    <property type="entry name" value="SinI_DNA-bd"/>
</dbReference>
<dbReference type="NCBIfam" id="TIGR01764">
    <property type="entry name" value="excise"/>
    <property type="match status" value="1"/>
</dbReference>
<dbReference type="EMBL" id="JAGIOE010000001">
    <property type="protein sequence ID" value="MBP2373349.1"/>
    <property type="molecule type" value="Genomic_DNA"/>
</dbReference>
<reference evidence="2 3" key="1">
    <citation type="submission" date="2021-03" db="EMBL/GenBank/DDBJ databases">
        <title>Sequencing the genomes of 1000 actinobacteria strains.</title>
        <authorList>
            <person name="Klenk H.-P."/>
        </authorList>
    </citation>
    <scope>NUCLEOTIDE SEQUENCE [LARGE SCALE GENOMIC DNA]</scope>
    <source>
        <strain evidence="2 3">DSM 15454</strain>
    </source>
</reference>
<dbReference type="Pfam" id="PF12728">
    <property type="entry name" value="HTH_17"/>
    <property type="match status" value="1"/>
</dbReference>
<evidence type="ECO:0000259" key="1">
    <source>
        <dbReference type="Pfam" id="PF12728"/>
    </source>
</evidence>
<dbReference type="InterPro" id="IPR041657">
    <property type="entry name" value="HTH_17"/>
</dbReference>